<dbReference type="AlphaFoldDB" id="A0A5E7CYR8"/>
<name>A0A5E7CYR8_PSEFL</name>
<dbReference type="InterPro" id="IPR001444">
    <property type="entry name" value="Flag_bb_rod_N"/>
</dbReference>
<evidence type="ECO:0000256" key="6">
    <source>
        <dbReference type="ARBA" id="ARBA00023143"/>
    </source>
</evidence>
<comment type="similarity">
    <text evidence="3">Belongs to the flagella basal body rod proteins family.</text>
</comment>
<dbReference type="InterPro" id="IPR002371">
    <property type="entry name" value="FlgK"/>
</dbReference>
<dbReference type="InterPro" id="IPR053927">
    <property type="entry name" value="FlgK_helical"/>
</dbReference>
<organism evidence="10 11">
    <name type="scientific">Pseudomonas fluorescens</name>
    <dbReference type="NCBI Taxonomy" id="294"/>
    <lineage>
        <taxon>Bacteria</taxon>
        <taxon>Pseudomonadati</taxon>
        <taxon>Pseudomonadota</taxon>
        <taxon>Gammaproteobacteria</taxon>
        <taxon>Pseudomonadales</taxon>
        <taxon>Pseudomonadaceae</taxon>
        <taxon>Pseudomonas</taxon>
    </lineage>
</organism>
<gene>
    <name evidence="10" type="ORF">PS723_02940</name>
</gene>
<accession>A0A5E7CYR8</accession>
<dbReference type="InterPro" id="IPR010930">
    <property type="entry name" value="Flg_bb/hook_C_dom"/>
</dbReference>
<reference evidence="10 11" key="1">
    <citation type="submission" date="2019-09" db="EMBL/GenBank/DDBJ databases">
        <authorList>
            <person name="Chandra G."/>
            <person name="Truman W A."/>
        </authorList>
    </citation>
    <scope>NUCLEOTIDE SEQUENCE [LARGE SCALE GENOMIC DNA]</scope>
    <source>
        <strain evidence="10">PS723</strain>
    </source>
</reference>
<dbReference type="PRINTS" id="PR01005">
    <property type="entry name" value="FLGHOOKAP1"/>
</dbReference>
<dbReference type="GO" id="GO:0005576">
    <property type="term" value="C:extracellular region"/>
    <property type="evidence" value="ECO:0007669"/>
    <property type="project" value="UniProtKB-SubCell"/>
</dbReference>
<dbReference type="RefSeq" id="WP_150804347.1">
    <property type="nucleotide sequence ID" value="NZ_CABVHY010000013.1"/>
</dbReference>
<dbReference type="GO" id="GO:0005198">
    <property type="term" value="F:structural molecule activity"/>
    <property type="evidence" value="ECO:0007669"/>
    <property type="project" value="InterPro"/>
</dbReference>
<dbReference type="PROSITE" id="PS00588">
    <property type="entry name" value="FLAGELLA_BB_ROD"/>
    <property type="match status" value="1"/>
</dbReference>
<dbReference type="Pfam" id="PF00460">
    <property type="entry name" value="Flg_bb_rod"/>
    <property type="match status" value="1"/>
</dbReference>
<evidence type="ECO:0000259" key="7">
    <source>
        <dbReference type="Pfam" id="PF00460"/>
    </source>
</evidence>
<keyword evidence="6" id="KW-0975">Bacterial flagellum</keyword>
<feature type="domain" description="Flagellar basal-body/hook protein C-terminal" evidence="8">
    <location>
        <begin position="643"/>
        <end position="681"/>
    </location>
</feature>
<dbReference type="PANTHER" id="PTHR30033:SF1">
    <property type="entry name" value="FLAGELLAR HOOK-ASSOCIATED PROTEIN 1"/>
    <property type="match status" value="1"/>
</dbReference>
<evidence type="ECO:0000256" key="5">
    <source>
        <dbReference type="ARBA" id="ARBA00022525"/>
    </source>
</evidence>
<evidence type="ECO:0000256" key="4">
    <source>
        <dbReference type="ARBA" id="ARBA00016244"/>
    </source>
</evidence>
<evidence type="ECO:0000256" key="2">
    <source>
        <dbReference type="ARBA" id="ARBA00004613"/>
    </source>
</evidence>
<evidence type="ECO:0000313" key="11">
    <source>
        <dbReference type="Proteomes" id="UP000379480"/>
    </source>
</evidence>
<dbReference type="Pfam" id="PF06429">
    <property type="entry name" value="Flg_bbr_C"/>
    <property type="match status" value="1"/>
</dbReference>
<dbReference type="GO" id="GO:0044780">
    <property type="term" value="P:bacterial-type flagellum assembly"/>
    <property type="evidence" value="ECO:0007669"/>
    <property type="project" value="InterPro"/>
</dbReference>
<evidence type="ECO:0000256" key="1">
    <source>
        <dbReference type="ARBA" id="ARBA00004365"/>
    </source>
</evidence>
<dbReference type="EMBL" id="CABVHY010000013">
    <property type="protein sequence ID" value="VVO04845.1"/>
    <property type="molecule type" value="Genomic_DNA"/>
</dbReference>
<comment type="subcellular location">
    <subcellularLocation>
        <location evidence="1">Bacterial flagellum</location>
    </subcellularLocation>
    <subcellularLocation>
        <location evidence="2">Secreted</location>
    </subcellularLocation>
</comment>
<dbReference type="Proteomes" id="UP000379480">
    <property type="component" value="Unassembled WGS sequence"/>
</dbReference>
<evidence type="ECO:0000313" key="10">
    <source>
        <dbReference type="EMBL" id="VVO04845.1"/>
    </source>
</evidence>
<evidence type="ECO:0000259" key="8">
    <source>
        <dbReference type="Pfam" id="PF06429"/>
    </source>
</evidence>
<dbReference type="NCBIfam" id="TIGR02492">
    <property type="entry name" value="flgK_ends"/>
    <property type="match status" value="1"/>
</dbReference>
<dbReference type="OrthoDB" id="9802553at2"/>
<dbReference type="InterPro" id="IPR019776">
    <property type="entry name" value="Flagellar_basal_body_rod_CS"/>
</dbReference>
<dbReference type="GO" id="GO:0009424">
    <property type="term" value="C:bacterial-type flagellum hook"/>
    <property type="evidence" value="ECO:0007669"/>
    <property type="project" value="InterPro"/>
</dbReference>
<feature type="domain" description="Flagellar basal body rod protein N-terminal" evidence="7">
    <location>
        <begin position="4"/>
        <end position="33"/>
    </location>
</feature>
<evidence type="ECO:0000256" key="3">
    <source>
        <dbReference type="ARBA" id="ARBA00009677"/>
    </source>
</evidence>
<evidence type="ECO:0000259" key="9">
    <source>
        <dbReference type="Pfam" id="PF22638"/>
    </source>
</evidence>
<sequence>MSLINIGMSGLNASQSGLATVGNNIANANTAGYSRQHNVQTSAGSQQYGNVFIGSGTTLADVRRIYNSYLDSQLQTTTALSGDAKAYLEQIGTVDKLLSDKSTGITTALSSFFAALQTSAATPDNVSSRQLLLTSAETLSNRFNSISSQLNQQNEGINSQLGTLTSQVNQLTTSIAALNLQISQSSTGGSGPANLLDARNEAVRSLNELVGVKVHERDGSYDISLGTGQSLVLGSTANTLIATPSNSDKNQYNISINYGQTSTDVTSVITGGKIGGLVRYRDDVLAPAMNDLGRTALVVSGAINTQLGQGLDANGEFGTSLFNNINSAIAISQRSQGASNNSPGSGNLNVTINDTSKLSIHDYKVTFSTPPNLYSVTRSDGLAMGSFDLNSATPPVIDGFTLALDGTGPVIPGDSFKVSPTRSGAVDMSTQLTDANKLGFAGPLVASSTGNDGTGIMAPPSLTVPLDISGGAALAQMQSGIEHGMPVKISFGKPDPLTGTQAYTVTDSKGNPMGGGSIIPGQKNELTINVRMRDATGAPVLDGLGQPKTFAFNTAVSGAPAEGDSFDVKFNALGKSDNRNANAMLELQNKPTVGMTGGNSGFSITSSYSRLVEQVGGQAAKARVDDTANSAILTGAKAARNSVSGVNLEDEASDLLKFQQYYTASSQIIKAAQETFSTLINSL</sequence>
<protein>
    <recommendedName>
        <fullName evidence="4">Flagellar hook-associated protein 1</fullName>
    </recommendedName>
</protein>
<dbReference type="Pfam" id="PF22638">
    <property type="entry name" value="FlgK_D1"/>
    <property type="match status" value="1"/>
</dbReference>
<keyword evidence="5" id="KW-0964">Secreted</keyword>
<dbReference type="SUPFAM" id="SSF64518">
    <property type="entry name" value="Phase 1 flagellin"/>
    <property type="match status" value="2"/>
</dbReference>
<proteinExistence type="inferred from homology"/>
<feature type="domain" description="Flagellar hook-associated protein FlgK helical" evidence="9">
    <location>
        <begin position="93"/>
        <end position="322"/>
    </location>
</feature>
<dbReference type="PANTHER" id="PTHR30033">
    <property type="entry name" value="FLAGELLAR HOOK-ASSOCIATED PROTEIN 1"/>
    <property type="match status" value="1"/>
</dbReference>